<dbReference type="NCBIfam" id="TIGR04056">
    <property type="entry name" value="OMP_RagA_SusC"/>
    <property type="match status" value="1"/>
</dbReference>
<feature type="domain" description="TonB-dependent receptor-like beta-barrel" evidence="10">
    <location>
        <begin position="389"/>
        <end position="962"/>
    </location>
</feature>
<evidence type="ECO:0000256" key="4">
    <source>
        <dbReference type="ARBA" id="ARBA00022692"/>
    </source>
</evidence>
<dbReference type="Pfam" id="PF07715">
    <property type="entry name" value="Plug"/>
    <property type="match status" value="1"/>
</dbReference>
<evidence type="ECO:0000313" key="12">
    <source>
        <dbReference type="EMBL" id="SFT88158.1"/>
    </source>
</evidence>
<organism evidence="12 13">
    <name type="scientific">Algoriphagus locisalis</name>
    <dbReference type="NCBI Taxonomy" id="305507"/>
    <lineage>
        <taxon>Bacteria</taxon>
        <taxon>Pseudomonadati</taxon>
        <taxon>Bacteroidota</taxon>
        <taxon>Cytophagia</taxon>
        <taxon>Cytophagales</taxon>
        <taxon>Cyclobacteriaceae</taxon>
        <taxon>Algoriphagus</taxon>
    </lineage>
</organism>
<dbReference type="Proteomes" id="UP000199673">
    <property type="component" value="Unassembled WGS sequence"/>
</dbReference>
<evidence type="ECO:0000256" key="2">
    <source>
        <dbReference type="ARBA" id="ARBA00022448"/>
    </source>
</evidence>
<accession>A0A1I7BLU9</accession>
<dbReference type="PROSITE" id="PS52016">
    <property type="entry name" value="TONB_DEPENDENT_REC_3"/>
    <property type="match status" value="1"/>
</dbReference>
<dbReference type="Gene3D" id="2.60.40.1120">
    <property type="entry name" value="Carboxypeptidase-like, regulatory domain"/>
    <property type="match status" value="1"/>
</dbReference>
<keyword evidence="5 9" id="KW-0798">TonB box</keyword>
<dbReference type="InterPro" id="IPR037066">
    <property type="entry name" value="Plug_dom_sf"/>
</dbReference>
<dbReference type="NCBIfam" id="TIGR04057">
    <property type="entry name" value="SusC_RagA_signa"/>
    <property type="match status" value="1"/>
</dbReference>
<evidence type="ECO:0000256" key="1">
    <source>
        <dbReference type="ARBA" id="ARBA00004571"/>
    </source>
</evidence>
<feature type="domain" description="TonB-dependent receptor plug" evidence="11">
    <location>
        <begin position="129"/>
        <end position="234"/>
    </location>
</feature>
<dbReference type="Pfam" id="PF00593">
    <property type="entry name" value="TonB_dep_Rec_b-barrel"/>
    <property type="match status" value="1"/>
</dbReference>
<dbReference type="InterPro" id="IPR023997">
    <property type="entry name" value="TonB-dep_OMP_SusC/RagA_CS"/>
</dbReference>
<dbReference type="RefSeq" id="WP_091693532.1">
    <property type="nucleotide sequence ID" value="NZ_FPBF01000003.1"/>
</dbReference>
<dbReference type="EMBL" id="FPBF01000003">
    <property type="protein sequence ID" value="SFT88158.1"/>
    <property type="molecule type" value="Genomic_DNA"/>
</dbReference>
<dbReference type="STRING" id="305507.SAMN04489724_2530"/>
<evidence type="ECO:0000256" key="9">
    <source>
        <dbReference type="RuleBase" id="RU003357"/>
    </source>
</evidence>
<evidence type="ECO:0000259" key="11">
    <source>
        <dbReference type="Pfam" id="PF07715"/>
    </source>
</evidence>
<evidence type="ECO:0000256" key="6">
    <source>
        <dbReference type="ARBA" id="ARBA00023136"/>
    </source>
</evidence>
<keyword evidence="3 8" id="KW-1134">Transmembrane beta strand</keyword>
<reference evidence="13" key="1">
    <citation type="submission" date="2016-10" db="EMBL/GenBank/DDBJ databases">
        <authorList>
            <person name="Varghese N."/>
            <person name="Submissions S."/>
        </authorList>
    </citation>
    <scope>NUCLEOTIDE SEQUENCE [LARGE SCALE GENOMIC DNA]</scope>
    <source>
        <strain evidence="13">DSM 23445</strain>
    </source>
</reference>
<dbReference type="FunFam" id="2.170.130.10:FF:000009">
    <property type="entry name" value="SusC/RagA family TonB-linked outer membrane protein"/>
    <property type="match status" value="1"/>
</dbReference>
<dbReference type="SUPFAM" id="SSF49464">
    <property type="entry name" value="Carboxypeptidase regulatory domain-like"/>
    <property type="match status" value="1"/>
</dbReference>
<keyword evidence="6 8" id="KW-0472">Membrane</keyword>
<protein>
    <submittedName>
        <fullName evidence="12">TonB-linked outer membrane protein, SusC/RagA family</fullName>
    </submittedName>
</protein>
<keyword evidence="2 8" id="KW-0813">Transport</keyword>
<dbReference type="InterPro" id="IPR039426">
    <property type="entry name" value="TonB-dep_rcpt-like"/>
</dbReference>
<dbReference type="InterPro" id="IPR023996">
    <property type="entry name" value="TonB-dep_OMP_SusC/RagA"/>
</dbReference>
<keyword evidence="4 8" id="KW-0812">Transmembrane</keyword>
<keyword evidence="7 8" id="KW-0998">Cell outer membrane</keyword>
<dbReference type="FunFam" id="2.60.40.1120:FF:000003">
    <property type="entry name" value="Outer membrane protein Omp121"/>
    <property type="match status" value="1"/>
</dbReference>
<evidence type="ECO:0000256" key="3">
    <source>
        <dbReference type="ARBA" id="ARBA00022452"/>
    </source>
</evidence>
<evidence type="ECO:0000313" key="13">
    <source>
        <dbReference type="Proteomes" id="UP000199673"/>
    </source>
</evidence>
<evidence type="ECO:0000256" key="5">
    <source>
        <dbReference type="ARBA" id="ARBA00023077"/>
    </source>
</evidence>
<proteinExistence type="inferred from homology"/>
<dbReference type="OrthoDB" id="9768177at2"/>
<evidence type="ECO:0000256" key="8">
    <source>
        <dbReference type="PROSITE-ProRule" id="PRU01360"/>
    </source>
</evidence>
<keyword evidence="13" id="KW-1185">Reference proteome</keyword>
<name>A0A1I7BLU9_9BACT</name>
<dbReference type="Gene3D" id="2.40.170.20">
    <property type="entry name" value="TonB-dependent receptor, beta-barrel domain"/>
    <property type="match status" value="1"/>
</dbReference>
<dbReference type="Pfam" id="PF13715">
    <property type="entry name" value="CarbopepD_reg_2"/>
    <property type="match status" value="1"/>
</dbReference>
<evidence type="ECO:0000256" key="7">
    <source>
        <dbReference type="ARBA" id="ARBA00023237"/>
    </source>
</evidence>
<sequence length="1004" mass="110853">MEKLLPERENAWHHSKHFMLSLLLLFSLVISHDSFGQNVPVSGTVVDDTGFPLPGVNVVIKGTTNGTVTDLDGNYSLEVPEDAVLVFTFVGFETIEEPVNGRSTINATLGEDLSDLDEFVVVGYGIQRKSDLTGAISSVKSEDISRLPVSDVTQSLQGRVSGVQITQNSGAPGAGSTVRIRGVGTLNNSSPLYVVDGMLLDDINFLNPNDVESMEVLKDASATAIYGSRGANGVIIVTTKQGSFDTDTRVTVDAYTGVQQVANKIDLVNAREFAQLANELEQNVGNQPIYNVNDFGQGTDWQDYIFRNAAINNFSIGANGGSEKTNFNLSANYFNQQGVVKESEFERLTIRLNNQYKMSEAVTFGHNLSFIYYNQQNEPGVIGNAYRAYPIFEPTQPDGSYTNTAPVGNAAAQFEYNSNNRTNNYRGVGNFFMDVKFLKNFTFRSNVGLDLVFQDSKSFTPVYFVSPTQQNPENSVNVSNLRNTNILWENTLNYSKEWEDHRLNLLGGITTQDFYTESLGGGRRNLPGEDPSLWYLNAGELTSQTNSNGGESWAMLSYLFRVNYTFKNKFLFTGTFRRDGSSRFGEERRYGNFPSIALGYNIIEEGFLQNQNFLSNLKIRGSWGKVGNDKIYVYEGRPVVNGNQNAVFGENEELVYGATITRLSNPFIQWEETVTSNIGFEFGFFNEKLTGELDYYTRTTNDILVAVPIPSYVGASNNPVVNAANVKNSGIDLTLNWRDQKGDFSYNFGIVASTVNNEVLDLGDGNEAIFGGAVGISGYLGSRTIVGESIGHYYGYKTAGVFQNEADLSSIPKRGPEVAGDLIYEDTNGDGAVNNNDRVILGSPIPDLVYGFNFGFDYKGFDLRADFNGTLGNEIYNAKKQTRFNTYNFETSYLDRWTGEGSSNTEPRVTNGGHNYEVSDRFVEDGSFLRLRNIQVGYSFSEVVLSKVKLQNFRVFLSGTNVWTWTKYSGYTPEIGGGNVLGTGYDSGLYPVARTFNVGVSASF</sequence>
<dbReference type="InterPro" id="IPR012910">
    <property type="entry name" value="Plug_dom"/>
</dbReference>
<dbReference type="Gene3D" id="2.170.130.10">
    <property type="entry name" value="TonB-dependent receptor, plug domain"/>
    <property type="match status" value="1"/>
</dbReference>
<dbReference type="SUPFAM" id="SSF56935">
    <property type="entry name" value="Porins"/>
    <property type="match status" value="1"/>
</dbReference>
<gene>
    <name evidence="12" type="ORF">SAMN04489724_2530</name>
</gene>
<dbReference type="InterPro" id="IPR008969">
    <property type="entry name" value="CarboxyPept-like_regulatory"/>
</dbReference>
<comment type="similarity">
    <text evidence="8 9">Belongs to the TonB-dependent receptor family.</text>
</comment>
<comment type="subcellular location">
    <subcellularLocation>
        <location evidence="1 8">Cell outer membrane</location>
        <topology evidence="1 8">Multi-pass membrane protein</topology>
    </subcellularLocation>
</comment>
<dbReference type="GO" id="GO:0009279">
    <property type="term" value="C:cell outer membrane"/>
    <property type="evidence" value="ECO:0007669"/>
    <property type="project" value="UniProtKB-SubCell"/>
</dbReference>
<dbReference type="InterPro" id="IPR000531">
    <property type="entry name" value="Beta-barrel_TonB"/>
</dbReference>
<dbReference type="AlphaFoldDB" id="A0A1I7BLU9"/>
<evidence type="ECO:0000259" key="10">
    <source>
        <dbReference type="Pfam" id="PF00593"/>
    </source>
</evidence>
<dbReference type="InterPro" id="IPR036942">
    <property type="entry name" value="Beta-barrel_TonB_sf"/>
</dbReference>